<dbReference type="Pfam" id="PF07596">
    <property type="entry name" value="SBP_bac_10"/>
    <property type="match status" value="1"/>
</dbReference>
<accession>A0A518G9X4</accession>
<evidence type="ECO:0000313" key="2">
    <source>
        <dbReference type="EMBL" id="QDV25369.1"/>
    </source>
</evidence>
<dbReference type="KEGG" id="ahel:Q31a_36950"/>
<protein>
    <submittedName>
        <fullName evidence="2">Type II secretion system protein G</fullName>
    </submittedName>
</protein>
<dbReference type="NCBIfam" id="TIGR04294">
    <property type="entry name" value="pre_pil_HX9DG"/>
    <property type="match status" value="1"/>
</dbReference>
<dbReference type="Pfam" id="PF07963">
    <property type="entry name" value="N_methyl"/>
    <property type="match status" value="1"/>
</dbReference>
<dbReference type="OrthoDB" id="241541at2"/>
<dbReference type="InterPro" id="IPR045584">
    <property type="entry name" value="Pilin-like"/>
</dbReference>
<dbReference type="RefSeq" id="WP_145080336.1">
    <property type="nucleotide sequence ID" value="NZ_CP036298.1"/>
</dbReference>
<evidence type="ECO:0000313" key="3">
    <source>
        <dbReference type="Proteomes" id="UP000318017"/>
    </source>
</evidence>
<feature type="domain" description="DUF1559" evidence="1">
    <location>
        <begin position="39"/>
        <end position="335"/>
    </location>
</feature>
<dbReference type="NCBIfam" id="TIGR02532">
    <property type="entry name" value="IV_pilin_GFxxxE"/>
    <property type="match status" value="1"/>
</dbReference>
<dbReference type="PROSITE" id="PS00409">
    <property type="entry name" value="PROKAR_NTER_METHYL"/>
    <property type="match status" value="1"/>
</dbReference>
<dbReference type="EMBL" id="CP036298">
    <property type="protein sequence ID" value="QDV25369.1"/>
    <property type="molecule type" value="Genomic_DNA"/>
</dbReference>
<reference evidence="2 3" key="1">
    <citation type="submission" date="2019-02" db="EMBL/GenBank/DDBJ databases">
        <title>Deep-cultivation of Planctomycetes and their phenomic and genomic characterization uncovers novel biology.</title>
        <authorList>
            <person name="Wiegand S."/>
            <person name="Jogler M."/>
            <person name="Boedeker C."/>
            <person name="Pinto D."/>
            <person name="Vollmers J."/>
            <person name="Rivas-Marin E."/>
            <person name="Kohn T."/>
            <person name="Peeters S.H."/>
            <person name="Heuer A."/>
            <person name="Rast P."/>
            <person name="Oberbeckmann S."/>
            <person name="Bunk B."/>
            <person name="Jeske O."/>
            <person name="Meyerdierks A."/>
            <person name="Storesund J.E."/>
            <person name="Kallscheuer N."/>
            <person name="Luecker S."/>
            <person name="Lage O.M."/>
            <person name="Pohl T."/>
            <person name="Merkel B.J."/>
            <person name="Hornburger P."/>
            <person name="Mueller R.-W."/>
            <person name="Bruemmer F."/>
            <person name="Labrenz M."/>
            <person name="Spormann A.M."/>
            <person name="Op den Camp H."/>
            <person name="Overmann J."/>
            <person name="Amann R."/>
            <person name="Jetten M.S.M."/>
            <person name="Mascher T."/>
            <person name="Medema M.H."/>
            <person name="Devos D.P."/>
            <person name="Kaster A.-K."/>
            <person name="Ovreas L."/>
            <person name="Rohde M."/>
            <person name="Galperin M.Y."/>
            <person name="Jogler C."/>
        </authorList>
    </citation>
    <scope>NUCLEOTIDE SEQUENCE [LARGE SCALE GENOMIC DNA]</scope>
    <source>
        <strain evidence="2 3">Q31a</strain>
    </source>
</reference>
<keyword evidence="3" id="KW-1185">Reference proteome</keyword>
<dbReference type="AlphaFoldDB" id="A0A518G9X4"/>
<dbReference type="InterPro" id="IPR027558">
    <property type="entry name" value="Pre_pil_HX9DG_C"/>
</dbReference>
<proteinExistence type="predicted"/>
<dbReference type="PANTHER" id="PTHR30093">
    <property type="entry name" value="GENERAL SECRETION PATHWAY PROTEIN G"/>
    <property type="match status" value="1"/>
</dbReference>
<organism evidence="2 3">
    <name type="scientific">Aureliella helgolandensis</name>
    <dbReference type="NCBI Taxonomy" id="2527968"/>
    <lineage>
        <taxon>Bacteria</taxon>
        <taxon>Pseudomonadati</taxon>
        <taxon>Planctomycetota</taxon>
        <taxon>Planctomycetia</taxon>
        <taxon>Pirellulales</taxon>
        <taxon>Pirellulaceae</taxon>
        <taxon>Aureliella</taxon>
    </lineage>
</organism>
<dbReference type="PANTHER" id="PTHR30093:SF2">
    <property type="entry name" value="TYPE II SECRETION SYSTEM PROTEIN H"/>
    <property type="match status" value="1"/>
</dbReference>
<name>A0A518G9X4_9BACT</name>
<dbReference type="Gene3D" id="3.30.700.10">
    <property type="entry name" value="Glycoprotein, Type 4 Pilin"/>
    <property type="match status" value="1"/>
</dbReference>
<dbReference type="InterPro" id="IPR012902">
    <property type="entry name" value="N_methyl_site"/>
</dbReference>
<sequence length="369" mass="38551">MLRLRPLRSVRSRGFTLVELLVVIAIIGILVGLLLPAVQAAREAARRMQCSNNLKQIGLSMHNYESSHRVFPSLSNGATHPGASWDTSWNSAMNRHSAFLASLPYIEQGPLFNQIQAGAPDPAQGSSVQTNGGPHSLRPYAPYLAKISSFLCPSDPGATGTGLSSNAPINYALCTGDSTLGLDGQHIVNSRNNRGLFSHLTGKKIGAATDGTSNTIMCAENTIYLGQGMIHGHYTVMANAQMRASPLACKQTKGPSGTIVGDLPASHHRDGDAWASGYPMICGFNTILPPNDPSCANGAGEWQEGIFTADSYHTGGVNAVMTDGSVQFISQSIDTGNLALPVPTSGPSPYGVWGALGTASGGEPGGLPQ</sequence>
<dbReference type="InterPro" id="IPR011453">
    <property type="entry name" value="DUF1559"/>
</dbReference>
<evidence type="ECO:0000259" key="1">
    <source>
        <dbReference type="Pfam" id="PF07596"/>
    </source>
</evidence>
<gene>
    <name evidence="2" type="primary">pulG_3</name>
    <name evidence="2" type="ORF">Q31a_36950</name>
</gene>
<dbReference type="SUPFAM" id="SSF54523">
    <property type="entry name" value="Pili subunits"/>
    <property type="match status" value="1"/>
</dbReference>
<dbReference type="Proteomes" id="UP000318017">
    <property type="component" value="Chromosome"/>
</dbReference>